<keyword evidence="5" id="KW-1185">Reference proteome</keyword>
<dbReference type="Proteomes" id="UP000436088">
    <property type="component" value="Unassembled WGS sequence"/>
</dbReference>
<proteinExistence type="predicted"/>
<comment type="caution">
    <text evidence="4">The sequence shown here is derived from an EMBL/GenBank/DDBJ whole genome shotgun (WGS) entry which is preliminary data.</text>
</comment>
<reference evidence="4" key="1">
    <citation type="submission" date="2019-09" db="EMBL/GenBank/DDBJ databases">
        <title>Draft genome information of white flower Hibiscus syriacus.</title>
        <authorList>
            <person name="Kim Y.-M."/>
        </authorList>
    </citation>
    <scope>NUCLEOTIDE SEQUENCE [LARGE SCALE GENOMIC DNA]</scope>
    <source>
        <strain evidence="4">YM2019G1</strain>
    </source>
</reference>
<evidence type="ECO:0000256" key="1">
    <source>
        <dbReference type="SAM" id="Coils"/>
    </source>
</evidence>
<dbReference type="PANTHER" id="PTHR31631">
    <property type="entry name" value="PROTEIN NETWORKED 2D"/>
    <property type="match status" value="1"/>
</dbReference>
<dbReference type="Pfam" id="PF25014">
    <property type="entry name" value="NET2A"/>
    <property type="match status" value="2"/>
</dbReference>
<feature type="compositionally biased region" description="Basic residues" evidence="2">
    <location>
        <begin position="543"/>
        <end position="557"/>
    </location>
</feature>
<keyword evidence="1" id="KW-0175">Coiled coil</keyword>
<feature type="compositionally biased region" description="Basic and acidic residues" evidence="2">
    <location>
        <begin position="512"/>
        <end position="523"/>
    </location>
</feature>
<dbReference type="EMBL" id="VEPZ02000984">
    <property type="protein sequence ID" value="KAE8704938.1"/>
    <property type="molecule type" value="Genomic_DNA"/>
</dbReference>
<feature type="domain" description="NET2A-D/KIP1-like alpha-helical" evidence="3">
    <location>
        <begin position="346"/>
        <end position="444"/>
    </location>
</feature>
<accession>A0A6A3ALM7</accession>
<feature type="coiled-coil region" evidence="1">
    <location>
        <begin position="400"/>
        <end position="471"/>
    </location>
</feature>
<evidence type="ECO:0000256" key="2">
    <source>
        <dbReference type="SAM" id="MobiDB-lite"/>
    </source>
</evidence>
<dbReference type="AlphaFoldDB" id="A0A6A3ALM7"/>
<gene>
    <name evidence="4" type="ORF">F3Y22_tig00110432pilonHSYRG00121</name>
</gene>
<sequence>MGDSETVKFQAKITPGTESGKVNEERRVVDTECFWWFYHPTVCICLDMNQKVQIGPLGGRTHVLDFNDGGFAVLVPCYKPGCKALVDGHNNKLLSAIENLPNGFYSAEPLLLPCSQCSKSYRVWCHFSFISSFQPICCWIFPSDPLWSRTTIHIANIINISRLTVHVTKLCKFLNAILVPLGNQHCAAAVVIFSSGLMKSLEFPERATVGGIPKYLGQGVLLKKQINVEFKDRNANKISNEDVVVGYSGLESGPLELQSSYMDEKVKNVLKLLEEDGDSFVRRAEIIIASVFPEQLQFAMEDEDEFGSPKSAKKSWEISKGGYIPYVPENLKGNFLAVPKFGGRVDEGKAIADDEACVMEEVTDLKSCSDTLAQLEDKQEISAKEAQVEKKRIIVSRKKLDALKKKFELNQEEFKRLEQATGDNDDIQKRKEIESLREKIKQQLSDVKKKLREMEEKLNEIQDFSQSFEDQNNSLQTHFTEAHCSLDHLSEKVLSIKEKFEKEQSSSMAVKSSKEKGIKDGEKKLEMEKTGMELEEILQQKPNPKKSLLKNKRAMKF</sequence>
<evidence type="ECO:0000313" key="4">
    <source>
        <dbReference type="EMBL" id="KAE8704938.1"/>
    </source>
</evidence>
<feature type="domain" description="NET2A-D/KIP1-like alpha-helical" evidence="3">
    <location>
        <begin position="446"/>
        <end position="495"/>
    </location>
</feature>
<name>A0A6A3ALM7_HIBSY</name>
<organism evidence="4 5">
    <name type="scientific">Hibiscus syriacus</name>
    <name type="common">Rose of Sharon</name>
    <dbReference type="NCBI Taxonomy" id="106335"/>
    <lineage>
        <taxon>Eukaryota</taxon>
        <taxon>Viridiplantae</taxon>
        <taxon>Streptophyta</taxon>
        <taxon>Embryophyta</taxon>
        <taxon>Tracheophyta</taxon>
        <taxon>Spermatophyta</taxon>
        <taxon>Magnoliopsida</taxon>
        <taxon>eudicotyledons</taxon>
        <taxon>Gunneridae</taxon>
        <taxon>Pentapetalae</taxon>
        <taxon>rosids</taxon>
        <taxon>malvids</taxon>
        <taxon>Malvales</taxon>
        <taxon>Malvaceae</taxon>
        <taxon>Malvoideae</taxon>
        <taxon>Hibiscus</taxon>
    </lineage>
</organism>
<evidence type="ECO:0000313" key="5">
    <source>
        <dbReference type="Proteomes" id="UP000436088"/>
    </source>
</evidence>
<dbReference type="PANTHER" id="PTHR31631:SF0">
    <property type="entry name" value="PROTEIN NETWORKED 2D"/>
    <property type="match status" value="1"/>
</dbReference>
<dbReference type="InterPro" id="IPR056888">
    <property type="entry name" value="NET2A-D/KIP1-like_dom"/>
</dbReference>
<feature type="region of interest" description="Disordered" evidence="2">
    <location>
        <begin position="503"/>
        <end position="523"/>
    </location>
</feature>
<protein>
    <recommendedName>
        <fullName evidence="3">NET2A-D/KIP1-like alpha-helical domain-containing protein</fullName>
    </recommendedName>
</protein>
<feature type="region of interest" description="Disordered" evidence="2">
    <location>
        <begin position="535"/>
        <end position="557"/>
    </location>
</feature>
<evidence type="ECO:0000259" key="3">
    <source>
        <dbReference type="Pfam" id="PF25014"/>
    </source>
</evidence>